<dbReference type="InterPro" id="IPR051687">
    <property type="entry name" value="Peroxisomal_Beta-Oxidation"/>
</dbReference>
<dbReference type="STRING" id="1550231.SAMN05660662_2423"/>
<evidence type="ECO:0000256" key="3">
    <source>
        <dbReference type="SAM" id="MobiDB-lite"/>
    </source>
</evidence>
<name>A0A1G7LN87_9ACTN</name>
<dbReference type="Gene3D" id="3.40.50.720">
    <property type="entry name" value="NAD(P)-binding Rossmann-like Domain"/>
    <property type="match status" value="1"/>
</dbReference>
<evidence type="ECO:0000256" key="2">
    <source>
        <dbReference type="ARBA" id="ARBA00023002"/>
    </source>
</evidence>
<dbReference type="InterPro" id="IPR036291">
    <property type="entry name" value="NAD(P)-bd_dom_sf"/>
</dbReference>
<feature type="domain" description="Ketoreductase" evidence="4">
    <location>
        <begin position="8"/>
        <end position="200"/>
    </location>
</feature>
<dbReference type="SMART" id="SM00822">
    <property type="entry name" value="PKS_KR"/>
    <property type="match status" value="1"/>
</dbReference>
<keyword evidence="2" id="KW-0560">Oxidoreductase</keyword>
<accession>A0A1G7LN87</accession>
<dbReference type="OrthoDB" id="9808187at2"/>
<evidence type="ECO:0000256" key="1">
    <source>
        <dbReference type="ARBA" id="ARBA00006484"/>
    </source>
</evidence>
<dbReference type="AlphaFoldDB" id="A0A1G7LN87"/>
<organism evidence="5 6">
    <name type="scientific">Blastococcus aurantiacus</name>
    <dbReference type="NCBI Taxonomy" id="1550231"/>
    <lineage>
        <taxon>Bacteria</taxon>
        <taxon>Bacillati</taxon>
        <taxon>Actinomycetota</taxon>
        <taxon>Actinomycetes</taxon>
        <taxon>Geodermatophilales</taxon>
        <taxon>Geodermatophilaceae</taxon>
        <taxon>Blastococcus</taxon>
    </lineage>
</organism>
<dbReference type="Pfam" id="PF13561">
    <property type="entry name" value="adh_short_C2"/>
    <property type="match status" value="1"/>
</dbReference>
<dbReference type="PRINTS" id="PR00080">
    <property type="entry name" value="SDRFAMILY"/>
</dbReference>
<sequence length="308" mass="32320">MSGTLDGRVVIVTGAGRGIGASVSRLFAEQGAKLVVNDLGAGPDGTGGDEGPARDIADEIVGAGGEAVSDGGDIADTATGKRLVDLAVDTYGKLDVVVNVAGILRDKMIFNLDDEDWDAVIRVHLRGHFSTVKPAAAYWRQQRNPDGHFRIINFTSDSALQGSPGQPNYAAAKMGIIGLTASLANALGRYGVTANAIAPGAATRLTATIPQDKQLRSSERPADDDSRSPDNIAPLVTYLASEASDWISGRTLGAAGYGVTLWNNPEVRASIASDGPWDLDDLAAQMEQEFRPLADGLHPSIFMRQVPK</sequence>
<dbReference type="PRINTS" id="PR00081">
    <property type="entry name" value="GDHRDH"/>
</dbReference>
<dbReference type="GO" id="GO:0016491">
    <property type="term" value="F:oxidoreductase activity"/>
    <property type="evidence" value="ECO:0007669"/>
    <property type="project" value="UniProtKB-KW"/>
</dbReference>
<dbReference type="PANTHER" id="PTHR45024">
    <property type="entry name" value="DEHYDROGENASES, SHORT CHAIN"/>
    <property type="match status" value="1"/>
</dbReference>
<dbReference type="Proteomes" id="UP000199406">
    <property type="component" value="Unassembled WGS sequence"/>
</dbReference>
<reference evidence="6" key="1">
    <citation type="submission" date="2016-10" db="EMBL/GenBank/DDBJ databases">
        <authorList>
            <person name="Varghese N."/>
            <person name="Submissions S."/>
        </authorList>
    </citation>
    <scope>NUCLEOTIDE SEQUENCE [LARGE SCALE GENOMIC DNA]</scope>
    <source>
        <strain evidence="6">DSM 44268</strain>
    </source>
</reference>
<proteinExistence type="inferred from homology"/>
<dbReference type="InterPro" id="IPR020904">
    <property type="entry name" value="Sc_DH/Rdtase_CS"/>
</dbReference>
<keyword evidence="6" id="KW-1185">Reference proteome</keyword>
<dbReference type="SUPFAM" id="SSF51735">
    <property type="entry name" value="NAD(P)-binding Rossmann-fold domains"/>
    <property type="match status" value="1"/>
</dbReference>
<dbReference type="EMBL" id="FNBT01000004">
    <property type="protein sequence ID" value="SDF50992.1"/>
    <property type="molecule type" value="Genomic_DNA"/>
</dbReference>
<dbReference type="InterPro" id="IPR057326">
    <property type="entry name" value="KR_dom"/>
</dbReference>
<evidence type="ECO:0000259" key="4">
    <source>
        <dbReference type="SMART" id="SM00822"/>
    </source>
</evidence>
<dbReference type="PANTHER" id="PTHR45024:SF2">
    <property type="entry name" value="SCP2 DOMAIN-CONTAINING PROTEIN"/>
    <property type="match status" value="1"/>
</dbReference>
<dbReference type="RefSeq" id="WP_091766601.1">
    <property type="nucleotide sequence ID" value="NZ_FNBT01000004.1"/>
</dbReference>
<dbReference type="InterPro" id="IPR002347">
    <property type="entry name" value="SDR_fam"/>
</dbReference>
<comment type="similarity">
    <text evidence="1">Belongs to the short-chain dehydrogenases/reductases (SDR) family.</text>
</comment>
<protein>
    <submittedName>
        <fullName evidence="5">NAD(P)-dependent dehydrogenase, short-chain alcohol dehydrogenase family</fullName>
    </submittedName>
</protein>
<evidence type="ECO:0000313" key="5">
    <source>
        <dbReference type="EMBL" id="SDF50992.1"/>
    </source>
</evidence>
<feature type="region of interest" description="Disordered" evidence="3">
    <location>
        <begin position="209"/>
        <end position="230"/>
    </location>
</feature>
<feature type="compositionally biased region" description="Basic and acidic residues" evidence="3">
    <location>
        <begin position="213"/>
        <end position="228"/>
    </location>
</feature>
<evidence type="ECO:0000313" key="6">
    <source>
        <dbReference type="Proteomes" id="UP000199406"/>
    </source>
</evidence>
<gene>
    <name evidence="5" type="ORF">SAMN05660662_2423</name>
</gene>
<dbReference type="PROSITE" id="PS00061">
    <property type="entry name" value="ADH_SHORT"/>
    <property type="match status" value="1"/>
</dbReference>